<proteinExistence type="predicted"/>
<organism evidence="3 4">
    <name type="scientific">Phytophthora cactorum</name>
    <dbReference type="NCBI Taxonomy" id="29920"/>
    <lineage>
        <taxon>Eukaryota</taxon>
        <taxon>Sar</taxon>
        <taxon>Stramenopiles</taxon>
        <taxon>Oomycota</taxon>
        <taxon>Peronosporomycetes</taxon>
        <taxon>Peronosporales</taxon>
        <taxon>Peronosporaceae</taxon>
        <taxon>Phytophthora</taxon>
    </lineage>
</organism>
<name>A0A8T1EH32_9STRA</name>
<evidence type="ECO:0000313" key="4">
    <source>
        <dbReference type="Proteomes" id="UP000736787"/>
    </source>
</evidence>
<evidence type="ECO:0000256" key="1">
    <source>
        <dbReference type="SAM" id="MobiDB-lite"/>
    </source>
</evidence>
<dbReference type="Proteomes" id="UP000735874">
    <property type="component" value="Unassembled WGS sequence"/>
</dbReference>
<dbReference type="EMBL" id="RCMK01000034">
    <property type="protein sequence ID" value="KAG2952725.1"/>
    <property type="molecule type" value="Genomic_DNA"/>
</dbReference>
<comment type="caution">
    <text evidence="3">The sequence shown here is derived from an EMBL/GenBank/DDBJ whole genome shotgun (WGS) entry which is preliminary data.</text>
</comment>
<dbReference type="AlphaFoldDB" id="A0A8T1EH32"/>
<dbReference type="VEuPathDB" id="FungiDB:PC110_g21325"/>
<accession>A0A8T1EH32</accession>
<reference evidence="3" key="1">
    <citation type="submission" date="2018-10" db="EMBL/GenBank/DDBJ databases">
        <title>Effector identification in a new, highly contiguous assembly of the strawberry crown rot pathogen Phytophthora cactorum.</title>
        <authorList>
            <person name="Armitage A.D."/>
            <person name="Nellist C.F."/>
            <person name="Bates H."/>
            <person name="Vickerstaff R.J."/>
            <person name="Harrison R.J."/>
        </authorList>
    </citation>
    <scope>NUCLEOTIDE SEQUENCE</scope>
    <source>
        <strain evidence="2">15-7</strain>
        <strain evidence="3">4040</strain>
    </source>
</reference>
<sequence length="177" mass="20964">MLDYIDNAREKEARKHEAENDRLNKENRELIEEVKRLIRAPQGSLALSEVERREKVLRDDLAKEHERREMAVREEKINLLNRMAQKNALMKNKENQEIIEKKDTLMAHKDKDYQQIIEKKEVRALQENRHNQNRLDGAAAFHLQLAYSNQAQVHETASVFHDFLTTNQQTLITTDPR</sequence>
<evidence type="ECO:0000313" key="2">
    <source>
        <dbReference type="EMBL" id="KAG2866784.1"/>
    </source>
</evidence>
<evidence type="ECO:0000313" key="3">
    <source>
        <dbReference type="EMBL" id="KAG2952725.1"/>
    </source>
</evidence>
<gene>
    <name evidence="2" type="ORF">PC113_g2534</name>
    <name evidence="3" type="ORF">PC117_g2562</name>
</gene>
<protein>
    <submittedName>
        <fullName evidence="3">Uncharacterized protein</fullName>
    </submittedName>
</protein>
<feature type="region of interest" description="Disordered" evidence="1">
    <location>
        <begin position="1"/>
        <end position="21"/>
    </location>
</feature>
<dbReference type="EMBL" id="RCMG01000035">
    <property type="protein sequence ID" value="KAG2866784.1"/>
    <property type="molecule type" value="Genomic_DNA"/>
</dbReference>
<dbReference type="Proteomes" id="UP000736787">
    <property type="component" value="Unassembled WGS sequence"/>
</dbReference>